<dbReference type="AlphaFoldDB" id="A0A9J6A0G3"/>
<evidence type="ECO:0000313" key="2">
    <source>
        <dbReference type="Proteomes" id="UP000824120"/>
    </source>
</evidence>
<keyword evidence="2" id="KW-1185">Reference proteome</keyword>
<sequence length="139" mass="16335">MDIHACKMLREFHLDCWKFPHGLDPENFCSDFPHLETLLLGPCQTEKPIRILSSSLRKWTLSFPQEVIKKLYGRGDRTCCSSTHDKCWRHFLKHFEVKDEEEKIGQSVTLSSSKVKIVANGKKYKLTKLIFIFTWQFNS</sequence>
<gene>
    <name evidence="1" type="ORF">H5410_017476</name>
</gene>
<reference evidence="1 2" key="1">
    <citation type="submission" date="2020-09" db="EMBL/GenBank/DDBJ databases">
        <title>De no assembly of potato wild relative species, Solanum commersonii.</title>
        <authorList>
            <person name="Cho K."/>
        </authorList>
    </citation>
    <scope>NUCLEOTIDE SEQUENCE [LARGE SCALE GENOMIC DNA]</scope>
    <source>
        <strain evidence="1">LZ3.2</strain>
        <tissue evidence="1">Leaf</tissue>
    </source>
</reference>
<protein>
    <submittedName>
        <fullName evidence="1">Uncharacterized protein</fullName>
    </submittedName>
</protein>
<evidence type="ECO:0000313" key="1">
    <source>
        <dbReference type="EMBL" id="KAG5617652.1"/>
    </source>
</evidence>
<proteinExistence type="predicted"/>
<organism evidence="1 2">
    <name type="scientific">Solanum commersonii</name>
    <name type="common">Commerson's wild potato</name>
    <name type="synonym">Commerson's nightshade</name>
    <dbReference type="NCBI Taxonomy" id="4109"/>
    <lineage>
        <taxon>Eukaryota</taxon>
        <taxon>Viridiplantae</taxon>
        <taxon>Streptophyta</taxon>
        <taxon>Embryophyta</taxon>
        <taxon>Tracheophyta</taxon>
        <taxon>Spermatophyta</taxon>
        <taxon>Magnoliopsida</taxon>
        <taxon>eudicotyledons</taxon>
        <taxon>Gunneridae</taxon>
        <taxon>Pentapetalae</taxon>
        <taxon>asterids</taxon>
        <taxon>lamiids</taxon>
        <taxon>Solanales</taxon>
        <taxon>Solanaceae</taxon>
        <taxon>Solanoideae</taxon>
        <taxon>Solaneae</taxon>
        <taxon>Solanum</taxon>
    </lineage>
</organism>
<accession>A0A9J6A0G3</accession>
<dbReference type="EMBL" id="JACXVP010000003">
    <property type="protein sequence ID" value="KAG5617652.1"/>
    <property type="molecule type" value="Genomic_DNA"/>
</dbReference>
<dbReference type="OrthoDB" id="1299685at2759"/>
<dbReference type="Proteomes" id="UP000824120">
    <property type="component" value="Chromosome 3"/>
</dbReference>
<comment type="caution">
    <text evidence="1">The sequence shown here is derived from an EMBL/GenBank/DDBJ whole genome shotgun (WGS) entry which is preliminary data.</text>
</comment>
<name>A0A9J6A0G3_SOLCO</name>